<evidence type="ECO:0000259" key="7">
    <source>
        <dbReference type="Pfam" id="PF09335"/>
    </source>
</evidence>
<comment type="caution">
    <text evidence="8">The sequence shown here is derived from an EMBL/GenBank/DDBJ whole genome shotgun (WGS) entry which is preliminary data.</text>
</comment>
<dbReference type="PANTHER" id="PTHR12677">
    <property type="entry name" value="GOLGI APPARATUS MEMBRANE PROTEIN TVP38-RELATED"/>
    <property type="match status" value="1"/>
</dbReference>
<evidence type="ECO:0000256" key="1">
    <source>
        <dbReference type="ARBA" id="ARBA00004651"/>
    </source>
</evidence>
<keyword evidence="3 6" id="KW-0812">Transmembrane</keyword>
<feature type="transmembrane region" description="Helical" evidence="6">
    <location>
        <begin position="216"/>
        <end position="238"/>
    </location>
</feature>
<dbReference type="AlphaFoldDB" id="A0A4S2HDY8"/>
<dbReference type="PANTHER" id="PTHR12677:SF59">
    <property type="entry name" value="GOLGI APPARATUS MEMBRANE PROTEIN TVP38-RELATED"/>
    <property type="match status" value="1"/>
</dbReference>
<evidence type="ECO:0000256" key="5">
    <source>
        <dbReference type="ARBA" id="ARBA00023136"/>
    </source>
</evidence>
<proteinExistence type="inferred from homology"/>
<dbReference type="EMBL" id="SRXV01000001">
    <property type="protein sequence ID" value="TGY93988.1"/>
    <property type="molecule type" value="Genomic_DNA"/>
</dbReference>
<feature type="transmembrane region" description="Helical" evidence="6">
    <location>
        <begin position="97"/>
        <end position="121"/>
    </location>
</feature>
<sequence length="255" mass="27258">MTEAGETSPKKTSLLRRLLPLILIAVGFGVAYLSGIWSAEGREQIAAFISGLDQTVDDHFWLMMLAYLVFYALAVSVSVPGALWFTIGAGFLFGPWFGTGVAILGATTGATLIFLITRYALADWARDKFKGRIEKLRAGMQEDALSYVIVLRLIPIMPFFVLNVALALISIPLRAYVLGSLIGMIPAAFVYASFGAGGARALEQLAAEETPGLSDLITLPILLAIGGLIVLSLIPIVLKRVRGGVPGEDTAKESE</sequence>
<feature type="transmembrane region" description="Helical" evidence="6">
    <location>
        <begin position="144"/>
        <end position="169"/>
    </location>
</feature>
<reference evidence="8 9" key="1">
    <citation type="journal article" date="2013" name="Int. J. Syst. Evol. Microbiol.">
        <title>Marinicauda pacifica gen. nov., sp. nov., a prosthecate alphaproteobacterium of the family Hyphomonadaceae isolated from deep seawater.</title>
        <authorList>
            <person name="Zhang X.Y."/>
            <person name="Li G.W."/>
            <person name="Wang C.S."/>
            <person name="Zhang Y.J."/>
            <person name="Xu X.W."/>
            <person name="Li H."/>
            <person name="Liu A."/>
            <person name="Liu C."/>
            <person name="Xie B.B."/>
            <person name="Qin Q.L."/>
            <person name="Xu Z."/>
            <person name="Chen X.L."/>
            <person name="Zhou B.C."/>
            <person name="Zhang Y.Z."/>
        </authorList>
    </citation>
    <scope>NUCLEOTIDE SEQUENCE [LARGE SCALE GENOMIC DNA]</scope>
    <source>
        <strain evidence="8 9">P-1 km-3</strain>
    </source>
</reference>
<comment type="similarity">
    <text evidence="6">Belongs to the TVP38/TMEM64 family.</text>
</comment>
<organism evidence="8 9">
    <name type="scientific">Marinicauda pacifica</name>
    <dbReference type="NCBI Taxonomy" id="1133559"/>
    <lineage>
        <taxon>Bacteria</taxon>
        <taxon>Pseudomonadati</taxon>
        <taxon>Pseudomonadota</taxon>
        <taxon>Alphaproteobacteria</taxon>
        <taxon>Maricaulales</taxon>
        <taxon>Maricaulaceae</taxon>
        <taxon>Marinicauda</taxon>
    </lineage>
</organism>
<keyword evidence="5 6" id="KW-0472">Membrane</keyword>
<evidence type="ECO:0000313" key="8">
    <source>
        <dbReference type="EMBL" id="TGY93988.1"/>
    </source>
</evidence>
<dbReference type="GO" id="GO:0005886">
    <property type="term" value="C:plasma membrane"/>
    <property type="evidence" value="ECO:0007669"/>
    <property type="project" value="UniProtKB-SubCell"/>
</dbReference>
<keyword evidence="4 6" id="KW-1133">Transmembrane helix</keyword>
<dbReference type="InterPro" id="IPR032816">
    <property type="entry name" value="VTT_dom"/>
</dbReference>
<keyword evidence="9" id="KW-1185">Reference proteome</keyword>
<dbReference type="Pfam" id="PF09335">
    <property type="entry name" value="VTT_dom"/>
    <property type="match status" value="1"/>
</dbReference>
<feature type="transmembrane region" description="Helical" evidence="6">
    <location>
        <begin position="176"/>
        <end position="196"/>
    </location>
</feature>
<protein>
    <recommendedName>
        <fullName evidence="6">TVP38/TMEM64 family membrane protein</fullName>
    </recommendedName>
</protein>
<evidence type="ECO:0000256" key="3">
    <source>
        <dbReference type="ARBA" id="ARBA00022692"/>
    </source>
</evidence>
<feature type="transmembrane region" description="Helical" evidence="6">
    <location>
        <begin position="18"/>
        <end position="39"/>
    </location>
</feature>
<feature type="domain" description="VTT" evidence="7">
    <location>
        <begin position="83"/>
        <end position="196"/>
    </location>
</feature>
<dbReference type="Proteomes" id="UP000305451">
    <property type="component" value="Unassembled WGS sequence"/>
</dbReference>
<comment type="subcellular location">
    <subcellularLocation>
        <location evidence="1 6">Cell membrane</location>
        <topology evidence="1 6">Multi-pass membrane protein</topology>
    </subcellularLocation>
</comment>
<accession>A0A4S2HDY8</accession>
<dbReference type="InterPro" id="IPR015414">
    <property type="entry name" value="TMEM64"/>
</dbReference>
<evidence type="ECO:0000313" key="9">
    <source>
        <dbReference type="Proteomes" id="UP000305451"/>
    </source>
</evidence>
<evidence type="ECO:0000256" key="2">
    <source>
        <dbReference type="ARBA" id="ARBA00022475"/>
    </source>
</evidence>
<gene>
    <name evidence="8" type="ORF">E5162_01485</name>
</gene>
<evidence type="ECO:0000256" key="6">
    <source>
        <dbReference type="RuleBase" id="RU366058"/>
    </source>
</evidence>
<keyword evidence="2 6" id="KW-1003">Cell membrane</keyword>
<feature type="transmembrane region" description="Helical" evidence="6">
    <location>
        <begin position="59"/>
        <end position="85"/>
    </location>
</feature>
<dbReference type="OrthoDB" id="9779114at2"/>
<dbReference type="RefSeq" id="WP_135943183.1">
    <property type="nucleotide sequence ID" value="NZ_BMEI01000001.1"/>
</dbReference>
<evidence type="ECO:0000256" key="4">
    <source>
        <dbReference type="ARBA" id="ARBA00022989"/>
    </source>
</evidence>
<name>A0A4S2HDY8_9PROT</name>